<evidence type="ECO:0000256" key="2">
    <source>
        <dbReference type="SAM" id="MobiDB-lite"/>
    </source>
</evidence>
<protein>
    <submittedName>
        <fullName evidence="4">SNF2_N domain containing helicase, transcription termination factor</fullName>
    </submittedName>
</protein>
<feature type="compositionally biased region" description="Basic and acidic residues" evidence="2">
    <location>
        <begin position="122"/>
        <end position="135"/>
    </location>
</feature>
<dbReference type="Pfam" id="PF00271">
    <property type="entry name" value="Helicase_C"/>
    <property type="match status" value="1"/>
</dbReference>
<evidence type="ECO:0000313" key="5">
    <source>
        <dbReference type="Proteomes" id="UP000203826"/>
    </source>
</evidence>
<feature type="domain" description="Helicase C-terminal" evidence="3">
    <location>
        <begin position="901"/>
        <end position="1064"/>
    </location>
</feature>
<dbReference type="Gene3D" id="3.40.50.300">
    <property type="entry name" value="P-loop containing nucleotide triphosphate hydrolases"/>
    <property type="match status" value="2"/>
</dbReference>
<evidence type="ECO:0000313" key="4">
    <source>
        <dbReference type="EMBL" id="ALH23288.1"/>
    </source>
</evidence>
<feature type="region of interest" description="Disordered" evidence="2">
    <location>
        <begin position="93"/>
        <end position="150"/>
    </location>
</feature>
<dbReference type="Proteomes" id="UP000203826">
    <property type="component" value="Segment"/>
</dbReference>
<sequence length="1232" mass="141092">MSEATSQLLDRLKQKKEPAVKKPVSIKYAKSKEEVTITTKISDKRPVANINRESILQKIGIKPTVTSEISSKKIKEEEDEFKLATQLKSLSIAKSESKKDKAETEEEEVEDEQALLAALEEEEKKEKKEKKETKALSKIQEVQDELEDEDELDEEALIAALEAEEEGISLKPKPETSIKPKKTATKKITTKSVTQVAPDSLISKAPKNVEELEKRLPDKKPKILVQADSYYLNNREIFVNFINDLLKTYKKKLSESKEYSCDDKGDGNFSLLTHQNIVRDYINLLTPYRGLLLYHGLGSGKTCSSIAIAEGIKSDKEVMILLPKSLEINYKQELKKCGDELYRNNQYWEKINTVTNPELLDPLAYILSLSPKFIKRQGGAWFVNKSKEPNYTLLTAEQQKSLNEQIEKMLENKYKFVRYNGLRKKKFAEMVAQAGGNPFSNKIIVVDEAHNLVSKIVNQLQRPDSLSMDIYKYLQSAENTRIILLTGTPIINYPHEIAIMMNILRGNIKTWKFQLVNKNQKGFKVTQESLIKLFRENLDTNYLLDYLNFKSTPQPTLTITRNPYGFYTTNNKQGEYLGVVEGSQGEIDDTKFLQLITEELLKKNIEIVPESVEIINYKSLPDKKDEFSGLFINQNSRQPDDSVTNMELFKRRILGLVSYFPDIEALLPRFEKDRDFNLVLVPMSNFQFGVYEEARIEERKIERNNAKKKGKAKGTDIYETSVSTYRVFSRAFCNFVFPRPDIVRPLPRDSKNLADVITETANEDLIDAISEQERLEEEGINESDIMDDIEKESPKEKTVITMKDNASYATKQRKALQDLYDKRDEYLNPQSLEIYSPKFLNILQRLLDEKNIGSNLIYSQFRLLEGIGILSIVLQANGFAQFKIVKIGGVWRLNIKPEDIAKPKFVLYTGTEIPEEKEIIRNIFNSNWDALDKPETSDLKQELIEIEKTNPLVNGKQNIKNYFGDIIKVIMITASGAEGISLSNVRYVHITEPYWHPVRTNQVIGRARRICSHKNLPVEYQTVEVFLYLMEFSEEQIEKASRELKTQDKSKFTKEIYMNYKSLDNPYLTSDQALYEISNQKEVINQGILKNIKEASIDCNLHNQVGTSKQLKCLVFGSDNPNKFAYAPSIASGEKDEAVQKNQIEIKIKLKKVTLPDSKGVKTEYAYNAAILEDPSNENSEGVIFSRIYTLESAAAENPIPIGTLYFKNQAKPGEPPKYKPIDYTFLAQTKK</sequence>
<dbReference type="GO" id="GO:0004386">
    <property type="term" value="F:helicase activity"/>
    <property type="evidence" value="ECO:0007669"/>
    <property type="project" value="UniProtKB-KW"/>
</dbReference>
<reference evidence="4 5" key="1">
    <citation type="journal article" date="2015" name="Genome Announc.">
        <title>The 474-Kilobase-Pair Complete Genome Sequence of CeV-01B, a Virus Infecting Haptolina (Chrysochromulina) ericina (Prymnesiophyceae).</title>
        <authorList>
            <person name="Gallot-Lavallee L."/>
            <person name="Pagarete A."/>
            <person name="Legendre M."/>
            <person name="Santini S."/>
            <person name="Sandaa R.A."/>
            <person name="Himmelbauer H."/>
            <person name="Ogata H."/>
            <person name="Bratbak G."/>
            <person name="Claverie J.M."/>
        </authorList>
    </citation>
    <scope>NUCLEOTIDE SEQUENCE [LARGE SCALE GENOMIC DNA]</scope>
    <source>
        <strain evidence="4">CeV-01B</strain>
    </source>
</reference>
<keyword evidence="4" id="KW-0547">Nucleotide-binding</keyword>
<keyword evidence="4" id="KW-0067">ATP-binding</keyword>
<organism evidence="4 5">
    <name type="scientific">Chrysochromulina ericina virus CeV-01B</name>
    <dbReference type="NCBI Taxonomy" id="3070830"/>
    <lineage>
        <taxon>Viruses</taxon>
        <taxon>Varidnaviria</taxon>
        <taxon>Bamfordvirae</taxon>
        <taxon>Nucleocytoviricota</taxon>
        <taxon>Megaviricetes</taxon>
        <taxon>Imitervirales</taxon>
        <taxon>Mesomimiviridae</taxon>
        <taxon>Tethysvirus</taxon>
        <taxon>Tethysvirus raunefjordenense</taxon>
    </lineage>
</organism>
<dbReference type="SUPFAM" id="SSF52540">
    <property type="entry name" value="P-loop containing nucleoside triphosphate hydrolases"/>
    <property type="match status" value="2"/>
</dbReference>
<dbReference type="PROSITE" id="PS51194">
    <property type="entry name" value="HELICASE_CTER"/>
    <property type="match status" value="1"/>
</dbReference>
<dbReference type="KEGG" id="vg:26049249"/>
<keyword evidence="1" id="KW-0378">Hydrolase</keyword>
<dbReference type="SMART" id="SM00487">
    <property type="entry name" value="DEXDc"/>
    <property type="match status" value="1"/>
</dbReference>
<gene>
    <name evidence="4" type="ORF">ceV_382</name>
</gene>
<dbReference type="InterPro" id="IPR027417">
    <property type="entry name" value="P-loop_NTPase"/>
</dbReference>
<evidence type="ECO:0000259" key="3">
    <source>
        <dbReference type="PROSITE" id="PS51194"/>
    </source>
</evidence>
<dbReference type="GO" id="GO:0016787">
    <property type="term" value="F:hydrolase activity"/>
    <property type="evidence" value="ECO:0007669"/>
    <property type="project" value="UniProtKB-KW"/>
</dbReference>
<keyword evidence="5" id="KW-1185">Reference proteome</keyword>
<dbReference type="InterPro" id="IPR014001">
    <property type="entry name" value="Helicase_ATP-bd"/>
</dbReference>
<dbReference type="EMBL" id="KT820662">
    <property type="protein sequence ID" value="ALH23288.1"/>
    <property type="molecule type" value="Genomic_DNA"/>
</dbReference>
<dbReference type="InterPro" id="IPR001650">
    <property type="entry name" value="Helicase_C-like"/>
</dbReference>
<dbReference type="PANTHER" id="PTHR45766:SF6">
    <property type="entry name" value="SWI_SNF-RELATED MATRIX-ASSOCIATED ACTIN-DEPENDENT REGULATOR OF CHROMATIN SUBFAMILY A-LIKE PROTEIN 1"/>
    <property type="match status" value="1"/>
</dbReference>
<proteinExistence type="predicted"/>
<evidence type="ECO:0000256" key="1">
    <source>
        <dbReference type="ARBA" id="ARBA00022801"/>
    </source>
</evidence>
<feature type="compositionally biased region" description="Acidic residues" evidence="2">
    <location>
        <begin position="103"/>
        <end position="121"/>
    </location>
</feature>
<name>A0A0N9QR13_9VIRU</name>
<keyword evidence="4" id="KW-0347">Helicase</keyword>
<dbReference type="PANTHER" id="PTHR45766">
    <property type="entry name" value="DNA ANNEALING HELICASE AND ENDONUCLEASE ZRANB3 FAMILY MEMBER"/>
    <property type="match status" value="1"/>
</dbReference>
<accession>A0A0N9QR13</accession>